<dbReference type="AlphaFoldDB" id="A0A1I7X9K5"/>
<reference evidence="2" key="1">
    <citation type="submission" date="2016-11" db="UniProtKB">
        <authorList>
            <consortium name="WormBaseParasite"/>
        </authorList>
    </citation>
    <scope>IDENTIFICATION</scope>
</reference>
<protein>
    <submittedName>
        <fullName evidence="2">Uncharacterized protein</fullName>
    </submittedName>
</protein>
<evidence type="ECO:0000313" key="2">
    <source>
        <dbReference type="WBParaSite" id="Hba_14106"/>
    </source>
</evidence>
<dbReference type="WBParaSite" id="Hba_14106">
    <property type="protein sequence ID" value="Hba_14106"/>
    <property type="gene ID" value="Hba_14106"/>
</dbReference>
<dbReference type="Proteomes" id="UP000095283">
    <property type="component" value="Unplaced"/>
</dbReference>
<evidence type="ECO:0000313" key="1">
    <source>
        <dbReference type="Proteomes" id="UP000095283"/>
    </source>
</evidence>
<accession>A0A1I7X9K5</accession>
<proteinExistence type="predicted"/>
<keyword evidence="1" id="KW-1185">Reference proteome</keyword>
<name>A0A1I7X9K5_HETBA</name>
<sequence length="40" mass="4917">MLVNLVHLHYIYIFTDLENKVIDDWLLISAILIRINKHYY</sequence>
<organism evidence="1 2">
    <name type="scientific">Heterorhabditis bacteriophora</name>
    <name type="common">Entomopathogenic nematode worm</name>
    <dbReference type="NCBI Taxonomy" id="37862"/>
    <lineage>
        <taxon>Eukaryota</taxon>
        <taxon>Metazoa</taxon>
        <taxon>Ecdysozoa</taxon>
        <taxon>Nematoda</taxon>
        <taxon>Chromadorea</taxon>
        <taxon>Rhabditida</taxon>
        <taxon>Rhabditina</taxon>
        <taxon>Rhabditomorpha</taxon>
        <taxon>Strongyloidea</taxon>
        <taxon>Heterorhabditidae</taxon>
        <taxon>Heterorhabditis</taxon>
    </lineage>
</organism>